<reference evidence="7" key="1">
    <citation type="submission" date="2022-03" db="EMBL/GenBank/DDBJ databases">
        <authorList>
            <person name="Sayadi A."/>
        </authorList>
    </citation>
    <scope>NUCLEOTIDE SEQUENCE</scope>
</reference>
<keyword evidence="6" id="KW-0807">Transducer</keyword>
<comment type="similarity">
    <text evidence="6">Belongs to the insect chemoreceptor superfamily. Gustatory receptor (GR) family.</text>
</comment>
<dbReference type="AlphaFoldDB" id="A0A9P0KH17"/>
<dbReference type="Pfam" id="PF08395">
    <property type="entry name" value="7tm_7"/>
    <property type="match status" value="1"/>
</dbReference>
<dbReference type="EMBL" id="CAKOFQ010006803">
    <property type="protein sequence ID" value="CAH1972950.1"/>
    <property type="molecule type" value="Genomic_DNA"/>
</dbReference>
<evidence type="ECO:0000256" key="1">
    <source>
        <dbReference type="ARBA" id="ARBA00004651"/>
    </source>
</evidence>
<keyword evidence="3 6" id="KW-0812">Transmembrane</keyword>
<dbReference type="OrthoDB" id="6737427at2759"/>
<dbReference type="InterPro" id="IPR013604">
    <property type="entry name" value="7TM_chemorcpt"/>
</dbReference>
<proteinExistence type="inferred from homology"/>
<dbReference type="GO" id="GO:0005886">
    <property type="term" value="C:plasma membrane"/>
    <property type="evidence" value="ECO:0007669"/>
    <property type="project" value="UniProtKB-SubCell"/>
</dbReference>
<dbReference type="Proteomes" id="UP001152888">
    <property type="component" value="Unassembled WGS sequence"/>
</dbReference>
<evidence type="ECO:0000256" key="3">
    <source>
        <dbReference type="ARBA" id="ARBA00022692"/>
    </source>
</evidence>
<keyword evidence="5 6" id="KW-0472">Membrane</keyword>
<evidence type="ECO:0000256" key="5">
    <source>
        <dbReference type="ARBA" id="ARBA00023136"/>
    </source>
</evidence>
<keyword evidence="8" id="KW-1185">Reference proteome</keyword>
<protein>
    <recommendedName>
        <fullName evidence="6">Gustatory receptor</fullName>
    </recommendedName>
</protein>
<comment type="caution">
    <text evidence="7">The sequence shown here is derived from an EMBL/GenBank/DDBJ whole genome shotgun (WGS) entry which is preliminary data.</text>
</comment>
<feature type="transmembrane region" description="Helical" evidence="6">
    <location>
        <begin position="38"/>
        <end position="69"/>
    </location>
</feature>
<evidence type="ECO:0000256" key="6">
    <source>
        <dbReference type="RuleBase" id="RU363108"/>
    </source>
</evidence>
<gene>
    <name evidence="7" type="ORF">ACAOBT_LOCUS10285</name>
</gene>
<evidence type="ECO:0000313" key="7">
    <source>
        <dbReference type="EMBL" id="CAH1972950.1"/>
    </source>
</evidence>
<accession>A0A9P0KH17</accession>
<evidence type="ECO:0000313" key="8">
    <source>
        <dbReference type="Proteomes" id="UP001152888"/>
    </source>
</evidence>
<keyword evidence="4 6" id="KW-1133">Transmembrane helix</keyword>
<comment type="function">
    <text evidence="6">Gustatory receptor which mediates acceptance or avoidance behavior, depending on its substrates.</text>
</comment>
<keyword evidence="2 6" id="KW-1003">Cell membrane</keyword>
<keyword evidence="6" id="KW-0675">Receptor</keyword>
<evidence type="ECO:0000256" key="4">
    <source>
        <dbReference type="ARBA" id="ARBA00022989"/>
    </source>
</evidence>
<evidence type="ECO:0000256" key="2">
    <source>
        <dbReference type="ARBA" id="ARBA00022475"/>
    </source>
</evidence>
<feature type="transmembrane region" description="Helical" evidence="6">
    <location>
        <begin position="211"/>
        <end position="235"/>
    </location>
</feature>
<name>A0A9P0KH17_ACAOB</name>
<organism evidence="7 8">
    <name type="scientific">Acanthoscelides obtectus</name>
    <name type="common">Bean weevil</name>
    <name type="synonym">Bruchus obtectus</name>
    <dbReference type="NCBI Taxonomy" id="200917"/>
    <lineage>
        <taxon>Eukaryota</taxon>
        <taxon>Metazoa</taxon>
        <taxon>Ecdysozoa</taxon>
        <taxon>Arthropoda</taxon>
        <taxon>Hexapoda</taxon>
        <taxon>Insecta</taxon>
        <taxon>Pterygota</taxon>
        <taxon>Neoptera</taxon>
        <taxon>Endopterygota</taxon>
        <taxon>Coleoptera</taxon>
        <taxon>Polyphaga</taxon>
        <taxon>Cucujiformia</taxon>
        <taxon>Chrysomeloidea</taxon>
        <taxon>Chrysomelidae</taxon>
        <taxon>Bruchinae</taxon>
        <taxon>Bruchini</taxon>
        <taxon>Acanthoscelides</taxon>
    </lineage>
</organism>
<comment type="caution">
    <text evidence="6">Lacks conserved residue(s) required for the propagation of feature annotation.</text>
</comment>
<comment type="subcellular location">
    <subcellularLocation>
        <location evidence="1 6">Cell membrane</location>
        <topology evidence="1 6">Multi-pass membrane protein</topology>
    </subcellularLocation>
</comment>
<feature type="transmembrane region" description="Helical" evidence="6">
    <location>
        <begin position="96"/>
        <end position="111"/>
    </location>
</feature>
<feature type="transmembrane region" description="Helical" evidence="6">
    <location>
        <begin position="332"/>
        <end position="352"/>
    </location>
</feature>
<sequence>MASRRLRYQMCTEMYLSALLLCVYPFRSKWSKIIGLGIYTAVMTTVHSSACAITVLITTSLSLNTILAWKSQFAKKQWRFLLEALPKNPGRNPGRIIWYTTVILLGIASVHEYQEMHFLPSRLLHQTCMSLIYVGVSINSMFVNKLLKSIEANVVDILTKLEAEIETQNRIVASKMGSNDCFSMYMSVSQMDTIVTSYLRVLRGIQYFNELFGLTIVGLAILLTSSIANALYILFIKDTQIEANIWRSVLIKTTKDSISYLVYCFLYIEPCMKTTSHLDEAVKLTCRLSTKLPHNSTNLSYVSLQRKLDLLNKQLTSCKPYFSASGLFDVDYAIFSYIFAGISSVVIVYVQLM</sequence>
<dbReference type="GO" id="GO:0007165">
    <property type="term" value="P:signal transduction"/>
    <property type="evidence" value="ECO:0007669"/>
    <property type="project" value="UniProtKB-KW"/>
</dbReference>
<dbReference type="GO" id="GO:0050909">
    <property type="term" value="P:sensory perception of taste"/>
    <property type="evidence" value="ECO:0007669"/>
    <property type="project" value="InterPro"/>
</dbReference>